<protein>
    <submittedName>
        <fullName evidence="1">Uncharacterized protein</fullName>
    </submittedName>
</protein>
<name>A0A4S1CGC9_9BACT</name>
<dbReference type="Proteomes" id="UP000306416">
    <property type="component" value="Unassembled WGS sequence"/>
</dbReference>
<dbReference type="EMBL" id="SRSC01000002">
    <property type="protein sequence ID" value="TGU72116.1"/>
    <property type="molecule type" value="Genomic_DNA"/>
</dbReference>
<evidence type="ECO:0000313" key="1">
    <source>
        <dbReference type="EMBL" id="TGU72116.1"/>
    </source>
</evidence>
<sequence>MTQPPSESCHEDAPGLTRQVTLGQLEKKRSTEEIRKAYLPSNVKILLVAESPPSNGDFFYVKSEMTRYTMVAFEKASGLKFKSIRHFLEYFKDCGCY</sequence>
<proteinExistence type="predicted"/>
<dbReference type="AlphaFoldDB" id="A0A4S1CGC9"/>
<comment type="caution">
    <text evidence="1">The sequence shown here is derived from an EMBL/GenBank/DDBJ whole genome shotgun (WGS) entry which is preliminary data.</text>
</comment>
<gene>
    <name evidence="1" type="ORF">E4633_07285</name>
</gene>
<accession>A0A4S1CGC9</accession>
<organism evidence="1 2">
    <name type="scientific">Geomonas terrae</name>
    <dbReference type="NCBI Taxonomy" id="2562681"/>
    <lineage>
        <taxon>Bacteria</taxon>
        <taxon>Pseudomonadati</taxon>
        <taxon>Thermodesulfobacteriota</taxon>
        <taxon>Desulfuromonadia</taxon>
        <taxon>Geobacterales</taxon>
        <taxon>Geobacteraceae</taxon>
        <taxon>Geomonas</taxon>
    </lineage>
</organism>
<reference evidence="1 2" key="1">
    <citation type="submission" date="2019-04" db="EMBL/GenBank/DDBJ databases">
        <title>Geobacter oryzae sp. nov., ferric-reducing bacteria isolated from paddy soil.</title>
        <authorList>
            <person name="Xu Z."/>
            <person name="Masuda Y."/>
            <person name="Itoh H."/>
            <person name="Senoo K."/>
        </authorList>
    </citation>
    <scope>NUCLEOTIDE SEQUENCE [LARGE SCALE GENOMIC DNA]</scope>
    <source>
        <strain evidence="1 2">Red111</strain>
    </source>
</reference>
<dbReference type="RefSeq" id="WP_135869605.1">
    <property type="nucleotide sequence ID" value="NZ_SRSC01000002.1"/>
</dbReference>
<keyword evidence="2" id="KW-1185">Reference proteome</keyword>
<evidence type="ECO:0000313" key="2">
    <source>
        <dbReference type="Proteomes" id="UP000306416"/>
    </source>
</evidence>